<evidence type="ECO:0000259" key="1">
    <source>
        <dbReference type="Pfam" id="PF01593"/>
    </source>
</evidence>
<dbReference type="InterPro" id="IPR002937">
    <property type="entry name" value="Amino_oxidase"/>
</dbReference>
<dbReference type="EMBL" id="UGNV01000001">
    <property type="protein sequence ID" value="STX29036.1"/>
    <property type="molecule type" value="Genomic_DNA"/>
</dbReference>
<evidence type="ECO:0000313" key="2">
    <source>
        <dbReference type="EMBL" id="STX29036.1"/>
    </source>
</evidence>
<dbReference type="Gene3D" id="3.50.50.60">
    <property type="entry name" value="FAD/NAD(P)-binding domain"/>
    <property type="match status" value="1"/>
</dbReference>
<name>A0A378I2Y5_9GAMM</name>
<proteinExistence type="predicted"/>
<evidence type="ECO:0000313" key="3">
    <source>
        <dbReference type="Proteomes" id="UP000254968"/>
    </source>
</evidence>
<sequence length="113" mass="12952">MTSIETNETGELKIKGINLKEQQDFSFNYIVMAVSLTSLQATNPSAIKFKPELSSLKKQAINSVSFNQNVARVYFEVNHRFWLKDSKTAMTIIDIDTSWIEDHSACCQQKRLF</sequence>
<dbReference type="AlphaFoldDB" id="A0A378I2Y5"/>
<protein>
    <submittedName>
        <fullName evidence="2">Monoamine oxidase</fullName>
    </submittedName>
</protein>
<feature type="domain" description="Amine oxidase" evidence="1">
    <location>
        <begin position="3"/>
        <end position="89"/>
    </location>
</feature>
<organism evidence="2 3">
    <name type="scientific">Legionella beliardensis</name>
    <dbReference type="NCBI Taxonomy" id="91822"/>
    <lineage>
        <taxon>Bacteria</taxon>
        <taxon>Pseudomonadati</taxon>
        <taxon>Pseudomonadota</taxon>
        <taxon>Gammaproteobacteria</taxon>
        <taxon>Legionellales</taxon>
        <taxon>Legionellaceae</taxon>
        <taxon>Legionella</taxon>
    </lineage>
</organism>
<keyword evidence="3" id="KW-1185">Reference proteome</keyword>
<dbReference type="SUPFAM" id="SSF51905">
    <property type="entry name" value="FAD/NAD(P)-binding domain"/>
    <property type="match status" value="1"/>
</dbReference>
<dbReference type="Pfam" id="PF01593">
    <property type="entry name" value="Amino_oxidase"/>
    <property type="match status" value="1"/>
</dbReference>
<dbReference type="InterPro" id="IPR036188">
    <property type="entry name" value="FAD/NAD-bd_sf"/>
</dbReference>
<reference evidence="2 3" key="1">
    <citation type="submission" date="2018-06" db="EMBL/GenBank/DDBJ databases">
        <authorList>
            <consortium name="Pathogen Informatics"/>
            <person name="Doyle S."/>
        </authorList>
    </citation>
    <scope>NUCLEOTIDE SEQUENCE [LARGE SCALE GENOMIC DNA]</scope>
    <source>
        <strain evidence="2 3">NCTC13315</strain>
    </source>
</reference>
<dbReference type="Proteomes" id="UP000254968">
    <property type="component" value="Unassembled WGS sequence"/>
</dbReference>
<gene>
    <name evidence="2" type="ORF">NCTC13315_01571</name>
</gene>
<dbReference type="GO" id="GO:0016491">
    <property type="term" value="F:oxidoreductase activity"/>
    <property type="evidence" value="ECO:0007669"/>
    <property type="project" value="InterPro"/>
</dbReference>
<accession>A0A378I2Y5</accession>